<sequence length="86" mass="9678">DLSSVLKGKRMAGAENNRSVGILKLLFLLHLILSAWGMQSVAVDHPDSYLYYNIIFMASLIWAIVHKTGIESTSLVRVLIYYKNPL</sequence>
<evidence type="ECO:0000256" key="1">
    <source>
        <dbReference type="SAM" id="Phobius"/>
    </source>
</evidence>
<proteinExistence type="predicted"/>
<keyword evidence="3" id="KW-1185">Reference proteome</keyword>
<dbReference type="Proteomes" id="UP000708208">
    <property type="component" value="Unassembled WGS sequence"/>
</dbReference>
<organism evidence="2 3">
    <name type="scientific">Allacma fusca</name>
    <dbReference type="NCBI Taxonomy" id="39272"/>
    <lineage>
        <taxon>Eukaryota</taxon>
        <taxon>Metazoa</taxon>
        <taxon>Ecdysozoa</taxon>
        <taxon>Arthropoda</taxon>
        <taxon>Hexapoda</taxon>
        <taxon>Collembola</taxon>
        <taxon>Symphypleona</taxon>
        <taxon>Sminthuridae</taxon>
        <taxon>Allacma</taxon>
    </lineage>
</organism>
<dbReference type="AlphaFoldDB" id="A0A8J2K496"/>
<evidence type="ECO:0000313" key="3">
    <source>
        <dbReference type="Proteomes" id="UP000708208"/>
    </source>
</evidence>
<evidence type="ECO:0000313" key="2">
    <source>
        <dbReference type="EMBL" id="CAG7727666.1"/>
    </source>
</evidence>
<dbReference type="InterPro" id="IPR009436">
    <property type="entry name" value="AGTRAP"/>
</dbReference>
<feature type="transmembrane region" description="Helical" evidence="1">
    <location>
        <begin position="21"/>
        <end position="43"/>
    </location>
</feature>
<keyword evidence="1" id="KW-1133">Transmembrane helix</keyword>
<accession>A0A8J2K496</accession>
<feature type="transmembrane region" description="Helical" evidence="1">
    <location>
        <begin position="49"/>
        <end position="65"/>
    </location>
</feature>
<dbReference type="Pfam" id="PF06396">
    <property type="entry name" value="AGTRAP"/>
    <property type="match status" value="1"/>
</dbReference>
<name>A0A8J2K496_9HEXA</name>
<dbReference type="GO" id="GO:0038166">
    <property type="term" value="P:angiotensin-activated signaling pathway"/>
    <property type="evidence" value="ECO:0007669"/>
    <property type="project" value="InterPro"/>
</dbReference>
<protein>
    <submittedName>
        <fullName evidence="2">Uncharacterized protein</fullName>
    </submittedName>
</protein>
<keyword evidence="1" id="KW-0472">Membrane</keyword>
<gene>
    <name evidence="2" type="ORF">AFUS01_LOCUS16497</name>
</gene>
<dbReference type="EMBL" id="CAJVCH010152059">
    <property type="protein sequence ID" value="CAG7727666.1"/>
    <property type="molecule type" value="Genomic_DNA"/>
</dbReference>
<dbReference type="OrthoDB" id="8191171at2759"/>
<feature type="non-terminal residue" evidence="2">
    <location>
        <position position="1"/>
    </location>
</feature>
<comment type="caution">
    <text evidence="2">The sequence shown here is derived from an EMBL/GenBank/DDBJ whole genome shotgun (WGS) entry which is preliminary data.</text>
</comment>
<reference evidence="2" key="1">
    <citation type="submission" date="2021-06" db="EMBL/GenBank/DDBJ databases">
        <authorList>
            <person name="Hodson N. C."/>
            <person name="Mongue J. A."/>
            <person name="Jaron S. K."/>
        </authorList>
    </citation>
    <scope>NUCLEOTIDE SEQUENCE</scope>
</reference>
<keyword evidence="1" id="KW-0812">Transmembrane</keyword>